<sequence length="104" mass="10891">MPIGPSLRATDADRERVIGLLRTQLAAGALTPEEFSARAEAAAHARRRTDLDRLTRDLPAVTVPTTIRNPLRPLVIGALVAVAAFLLVFVAVVAVLGIGAMLGG</sequence>
<protein>
    <submittedName>
        <fullName evidence="3">Domain of uncharacterized function (DUF1707)</fullName>
    </submittedName>
</protein>
<dbReference type="PANTHER" id="PTHR40763:SF4">
    <property type="entry name" value="DUF1707 DOMAIN-CONTAINING PROTEIN"/>
    <property type="match status" value="1"/>
</dbReference>
<dbReference type="STRING" id="1406858.GCA_000710895_00801"/>
<evidence type="ECO:0000259" key="2">
    <source>
        <dbReference type="Pfam" id="PF08044"/>
    </source>
</evidence>
<feature type="domain" description="DUF1707" evidence="2">
    <location>
        <begin position="7"/>
        <end position="59"/>
    </location>
</feature>
<gene>
    <name evidence="3" type="ORF">NCTC1934_05742</name>
</gene>
<dbReference type="AlphaFoldDB" id="A0A379JIL2"/>
<feature type="transmembrane region" description="Helical" evidence="1">
    <location>
        <begin position="74"/>
        <end position="102"/>
    </location>
</feature>
<accession>A0A379JIL2</accession>
<proteinExistence type="predicted"/>
<dbReference type="PANTHER" id="PTHR40763">
    <property type="entry name" value="MEMBRANE PROTEIN-RELATED"/>
    <property type="match status" value="1"/>
</dbReference>
<dbReference type="Proteomes" id="UP000255467">
    <property type="component" value="Unassembled WGS sequence"/>
</dbReference>
<organism evidence="3 4">
    <name type="scientific">Nocardia otitidiscaviarum</name>
    <dbReference type="NCBI Taxonomy" id="1823"/>
    <lineage>
        <taxon>Bacteria</taxon>
        <taxon>Bacillati</taxon>
        <taxon>Actinomycetota</taxon>
        <taxon>Actinomycetes</taxon>
        <taxon>Mycobacteriales</taxon>
        <taxon>Nocardiaceae</taxon>
        <taxon>Nocardia</taxon>
    </lineage>
</organism>
<dbReference type="InterPro" id="IPR012551">
    <property type="entry name" value="DUF1707_SHOCT-like"/>
</dbReference>
<dbReference type="EMBL" id="UGRY01000004">
    <property type="protein sequence ID" value="SUD48407.1"/>
    <property type="molecule type" value="Genomic_DNA"/>
</dbReference>
<evidence type="ECO:0000256" key="1">
    <source>
        <dbReference type="SAM" id="Phobius"/>
    </source>
</evidence>
<keyword evidence="4" id="KW-1185">Reference proteome</keyword>
<keyword evidence="1" id="KW-1133">Transmembrane helix</keyword>
<reference evidence="3 4" key="1">
    <citation type="submission" date="2018-06" db="EMBL/GenBank/DDBJ databases">
        <authorList>
            <consortium name="Pathogen Informatics"/>
            <person name="Doyle S."/>
        </authorList>
    </citation>
    <scope>NUCLEOTIDE SEQUENCE [LARGE SCALE GENOMIC DNA]</scope>
    <source>
        <strain evidence="3 4">NCTC1934</strain>
    </source>
</reference>
<name>A0A379JIL2_9NOCA</name>
<evidence type="ECO:0000313" key="3">
    <source>
        <dbReference type="EMBL" id="SUD48407.1"/>
    </source>
</evidence>
<evidence type="ECO:0000313" key="4">
    <source>
        <dbReference type="Proteomes" id="UP000255467"/>
    </source>
</evidence>
<dbReference type="RefSeq" id="WP_039818644.1">
    <property type="nucleotide sequence ID" value="NZ_JADLRH010000007.1"/>
</dbReference>
<keyword evidence="1" id="KW-0472">Membrane</keyword>
<keyword evidence="1" id="KW-0812">Transmembrane</keyword>
<dbReference type="Pfam" id="PF08044">
    <property type="entry name" value="DUF1707"/>
    <property type="match status" value="1"/>
</dbReference>